<dbReference type="SFLD" id="SFLDS00005">
    <property type="entry name" value="Isoprenoid_Synthase_Type_I"/>
    <property type="match status" value="1"/>
</dbReference>
<dbReference type="EMBL" id="JROU02001535">
    <property type="protein sequence ID" value="OEH76103.1"/>
    <property type="molecule type" value="Genomic_DNA"/>
</dbReference>
<dbReference type="GO" id="GO:0046872">
    <property type="term" value="F:metal ion binding"/>
    <property type="evidence" value="ECO:0007669"/>
    <property type="project" value="UniProtKB-KW"/>
</dbReference>
<keyword evidence="3 7" id="KW-0808">Transferase</keyword>
<dbReference type="PANTHER" id="PTHR12001:SF69">
    <property type="entry name" value="ALL TRANS-POLYPRENYL-DIPHOSPHATE SYNTHASE PDSS1"/>
    <property type="match status" value="1"/>
</dbReference>
<organism evidence="9 10">
    <name type="scientific">Cyclospora cayetanensis</name>
    <dbReference type="NCBI Taxonomy" id="88456"/>
    <lineage>
        <taxon>Eukaryota</taxon>
        <taxon>Sar</taxon>
        <taxon>Alveolata</taxon>
        <taxon>Apicomplexa</taxon>
        <taxon>Conoidasida</taxon>
        <taxon>Coccidia</taxon>
        <taxon>Eucoccidiorida</taxon>
        <taxon>Eimeriorina</taxon>
        <taxon>Eimeriidae</taxon>
        <taxon>Cyclospora</taxon>
    </lineage>
</organism>
<comment type="cofactor">
    <cofactor evidence="1">
        <name>Mg(2+)</name>
        <dbReference type="ChEBI" id="CHEBI:18420"/>
    </cofactor>
</comment>
<dbReference type="SUPFAM" id="SSF48576">
    <property type="entry name" value="Terpenoid synthases"/>
    <property type="match status" value="1"/>
</dbReference>
<evidence type="ECO:0000256" key="7">
    <source>
        <dbReference type="RuleBase" id="RU004466"/>
    </source>
</evidence>
<dbReference type="PROSITE" id="PS00723">
    <property type="entry name" value="POLYPRENYL_SYNTHASE_1"/>
    <property type="match status" value="1"/>
</dbReference>
<dbReference type="AlphaFoldDB" id="A0A1D3CY27"/>
<evidence type="ECO:0000256" key="1">
    <source>
        <dbReference type="ARBA" id="ARBA00001946"/>
    </source>
</evidence>
<feature type="region of interest" description="Disordered" evidence="8">
    <location>
        <begin position="470"/>
        <end position="497"/>
    </location>
</feature>
<reference evidence="9 10" key="1">
    <citation type="journal article" date="2016" name="BMC Genomics">
        <title>Comparative genomics reveals Cyclospora cayetanensis possesses coccidia-like metabolism and invasion components but unique surface antigens.</title>
        <authorList>
            <person name="Liu S."/>
            <person name="Wang L."/>
            <person name="Zheng H."/>
            <person name="Xu Z."/>
            <person name="Roellig D.M."/>
            <person name="Li N."/>
            <person name="Frace M.A."/>
            <person name="Tang K."/>
            <person name="Arrowood M.J."/>
            <person name="Moss D.M."/>
            <person name="Zhang L."/>
            <person name="Feng Y."/>
            <person name="Xiao L."/>
        </authorList>
    </citation>
    <scope>NUCLEOTIDE SEQUENCE [LARGE SCALE GENOMIC DNA]</scope>
    <source>
        <strain evidence="9 10">CHN_HEN01</strain>
    </source>
</reference>
<evidence type="ECO:0000256" key="8">
    <source>
        <dbReference type="SAM" id="MobiDB-lite"/>
    </source>
</evidence>
<evidence type="ECO:0000313" key="9">
    <source>
        <dbReference type="EMBL" id="OEH76103.1"/>
    </source>
</evidence>
<protein>
    <submittedName>
        <fullName evidence="9">Polyprenyl synthetase superfamily protein</fullName>
    </submittedName>
</protein>
<dbReference type="GO" id="GO:0006744">
    <property type="term" value="P:ubiquinone biosynthetic process"/>
    <property type="evidence" value="ECO:0007669"/>
    <property type="project" value="TreeGrafter"/>
</dbReference>
<dbReference type="PANTHER" id="PTHR12001">
    <property type="entry name" value="GERANYLGERANYL PYROPHOSPHATE SYNTHASE"/>
    <property type="match status" value="1"/>
</dbReference>
<evidence type="ECO:0000256" key="2">
    <source>
        <dbReference type="ARBA" id="ARBA00006706"/>
    </source>
</evidence>
<dbReference type="Pfam" id="PF00348">
    <property type="entry name" value="polyprenyl_synt"/>
    <property type="match status" value="1"/>
</dbReference>
<dbReference type="GO" id="GO:1990234">
    <property type="term" value="C:transferase complex"/>
    <property type="evidence" value="ECO:0007669"/>
    <property type="project" value="TreeGrafter"/>
</dbReference>
<evidence type="ECO:0000256" key="6">
    <source>
        <dbReference type="ARBA" id="ARBA00023229"/>
    </source>
</evidence>
<dbReference type="Proteomes" id="UP000095192">
    <property type="component" value="Unassembled WGS sequence"/>
</dbReference>
<comment type="caution">
    <text evidence="9">The sequence shown here is derived from an EMBL/GenBank/DDBJ whole genome shotgun (WGS) entry which is preliminary data.</text>
</comment>
<accession>A0A1D3CY27</accession>
<sequence length="497" mass="54812">MMALPLCQTSLRASRATLPSVSCVGRSCLLFQHTLHKAEFRTRAHLPLGPIDARGFYSAPSLLKNAWAALKQRQIEKLLPSLIFEDKLPSYVYLGQEVLWSQPNAIEAERRAAEIDRHLQAAARERPLGNVCFEELEDLDWSLLTAVRAASPEVSAVAQYLLKVPSKRFRPLLLYLVHRFLQCSAQREETPQARSAALPLVMVHVAELIHTASLMHDDVLDEAATRRGHPAAHSVFGNKKAVLGVTRCVLIRCVMGPSSSIAATAGSPEVCLRVSQTIESLVKGELVQAFSHTSDIAKAFETMLTKSYHKTASLMAETCACLALIGGHTREWVDWCHEVGASVGLAFQLYDDELDLVASTQALGKPANNDLRNGVITAPLLLAAVEHSQELLPVLKRKLQGEGDAELAAKKIRDSTALPRARLLSRLYIQHVLRLLEGVPQTNPEQKDAAADIASLLVWVLQQGTPLNTRTKRRQWTRRVAGSISSHRSNNCKRHAH</sequence>
<evidence type="ECO:0000313" key="10">
    <source>
        <dbReference type="Proteomes" id="UP000095192"/>
    </source>
</evidence>
<comment type="similarity">
    <text evidence="2 7">Belongs to the FPP/GGPP synthase family.</text>
</comment>
<evidence type="ECO:0000256" key="3">
    <source>
        <dbReference type="ARBA" id="ARBA00022679"/>
    </source>
</evidence>
<dbReference type="VEuPathDB" id="ToxoDB:cyc_04367"/>
<gene>
    <name evidence="9" type="ORF">cyc_04367</name>
</gene>
<evidence type="ECO:0000256" key="4">
    <source>
        <dbReference type="ARBA" id="ARBA00022723"/>
    </source>
</evidence>
<dbReference type="CDD" id="cd00685">
    <property type="entry name" value="Trans_IPPS_HT"/>
    <property type="match status" value="1"/>
</dbReference>
<dbReference type="InterPro" id="IPR000092">
    <property type="entry name" value="Polyprenyl_synt"/>
</dbReference>
<name>A0A1D3CY27_9EIME</name>
<dbReference type="InterPro" id="IPR008949">
    <property type="entry name" value="Isoprenoid_synthase_dom_sf"/>
</dbReference>
<keyword evidence="5" id="KW-0460">Magnesium</keyword>
<keyword evidence="4" id="KW-0479">Metal-binding</keyword>
<dbReference type="GO" id="GO:0008299">
    <property type="term" value="P:isoprenoid biosynthetic process"/>
    <property type="evidence" value="ECO:0007669"/>
    <property type="project" value="UniProtKB-KW"/>
</dbReference>
<dbReference type="InterPro" id="IPR033749">
    <property type="entry name" value="Polyprenyl_synt_CS"/>
</dbReference>
<evidence type="ECO:0000256" key="5">
    <source>
        <dbReference type="ARBA" id="ARBA00022842"/>
    </source>
</evidence>
<dbReference type="VEuPathDB" id="ToxoDB:LOC34620908"/>
<dbReference type="InParanoid" id="A0A1D3CY27"/>
<proteinExistence type="inferred from homology"/>
<dbReference type="Gene3D" id="1.10.600.10">
    <property type="entry name" value="Farnesyl Diphosphate Synthase"/>
    <property type="match status" value="1"/>
</dbReference>
<keyword evidence="10" id="KW-1185">Reference proteome</keyword>
<keyword evidence="6" id="KW-0414">Isoprene biosynthesis</keyword>
<dbReference type="GO" id="GO:0004659">
    <property type="term" value="F:prenyltransferase activity"/>
    <property type="evidence" value="ECO:0007669"/>
    <property type="project" value="InterPro"/>
</dbReference>